<feature type="region of interest" description="Disordered" evidence="1">
    <location>
        <begin position="1"/>
        <end position="20"/>
    </location>
</feature>
<dbReference type="AlphaFoldDB" id="A0A841BIM9"/>
<proteinExistence type="predicted"/>
<evidence type="ECO:0000313" key="3">
    <source>
        <dbReference type="EMBL" id="MBB5866670.1"/>
    </source>
</evidence>
<evidence type="ECO:0000259" key="2">
    <source>
        <dbReference type="SMART" id="SM00382"/>
    </source>
</evidence>
<organism evidence="3 4">
    <name type="scientific">Allocatelliglobosispora scoriae</name>
    <dbReference type="NCBI Taxonomy" id="643052"/>
    <lineage>
        <taxon>Bacteria</taxon>
        <taxon>Bacillati</taxon>
        <taxon>Actinomycetota</taxon>
        <taxon>Actinomycetes</taxon>
        <taxon>Micromonosporales</taxon>
        <taxon>Micromonosporaceae</taxon>
        <taxon>Allocatelliglobosispora</taxon>
    </lineage>
</organism>
<dbReference type="EMBL" id="JACHMN010000001">
    <property type="protein sequence ID" value="MBB5866670.1"/>
    <property type="molecule type" value="Genomic_DNA"/>
</dbReference>
<protein>
    <submittedName>
        <fullName evidence="3">MoxR-like ATPase</fullName>
    </submittedName>
</protein>
<dbReference type="GO" id="GO:0005524">
    <property type="term" value="F:ATP binding"/>
    <property type="evidence" value="ECO:0007669"/>
    <property type="project" value="InterPro"/>
</dbReference>
<dbReference type="Pfam" id="PF07728">
    <property type="entry name" value="AAA_5"/>
    <property type="match status" value="1"/>
</dbReference>
<dbReference type="SMART" id="SM00382">
    <property type="entry name" value="AAA"/>
    <property type="match status" value="1"/>
</dbReference>
<evidence type="ECO:0000256" key="1">
    <source>
        <dbReference type="SAM" id="MobiDB-lite"/>
    </source>
</evidence>
<comment type="caution">
    <text evidence="3">The sequence shown here is derived from an EMBL/GenBank/DDBJ whole genome shotgun (WGS) entry which is preliminary data.</text>
</comment>
<keyword evidence="4" id="KW-1185">Reference proteome</keyword>
<evidence type="ECO:0000313" key="4">
    <source>
        <dbReference type="Proteomes" id="UP000587527"/>
    </source>
</evidence>
<feature type="compositionally biased region" description="Polar residues" evidence="1">
    <location>
        <begin position="1"/>
        <end position="14"/>
    </location>
</feature>
<dbReference type="InterPro" id="IPR027417">
    <property type="entry name" value="P-loop_NTPase"/>
</dbReference>
<reference evidence="3 4" key="1">
    <citation type="submission" date="2020-08" db="EMBL/GenBank/DDBJ databases">
        <title>Sequencing the genomes of 1000 actinobacteria strains.</title>
        <authorList>
            <person name="Klenk H.-P."/>
        </authorList>
    </citation>
    <scope>NUCLEOTIDE SEQUENCE [LARGE SCALE GENOMIC DNA]</scope>
    <source>
        <strain evidence="3 4">DSM 45362</strain>
    </source>
</reference>
<name>A0A841BIM9_9ACTN</name>
<dbReference type="GO" id="GO:0016887">
    <property type="term" value="F:ATP hydrolysis activity"/>
    <property type="evidence" value="ECO:0007669"/>
    <property type="project" value="InterPro"/>
</dbReference>
<sequence>MTDLNLYTGTSEPHSVTLPPAPPWRRFAGAAMAHPAEITEDPVAGAEFNADQPTVEAVNAALVLRRPLLLTGRPGSGKSSLIYSVARELRLGPVLRWHVTSRSTLQDALYRYDAIGRLHAHNLEGRTPKLTEYLRLGPLGTALLPSRRPRALLVDEIDKGDIDLPNDLLDVFERGEFHIPELTRLAADREEVRVDDSDDVVEIERGRVLCAEFPLVVLTSNGERDFPPAFLRRCIRHRMPDPEDQDLAAIVARHLGKSHADAAATLIADFAERAAKSKALATDQLLNAVHLVTGQFPVDSPERRRLVDLLFKQLTSDHP</sequence>
<dbReference type="Gene3D" id="3.40.50.300">
    <property type="entry name" value="P-loop containing nucleotide triphosphate hydrolases"/>
    <property type="match status" value="1"/>
</dbReference>
<dbReference type="SUPFAM" id="SSF52540">
    <property type="entry name" value="P-loop containing nucleoside triphosphate hydrolases"/>
    <property type="match status" value="1"/>
</dbReference>
<accession>A0A841BIM9</accession>
<dbReference type="Proteomes" id="UP000587527">
    <property type="component" value="Unassembled WGS sequence"/>
</dbReference>
<dbReference type="InterPro" id="IPR011704">
    <property type="entry name" value="ATPase_dyneun-rel_AAA"/>
</dbReference>
<gene>
    <name evidence="3" type="ORF">F4553_000049</name>
</gene>
<dbReference type="RefSeq" id="WP_184830633.1">
    <property type="nucleotide sequence ID" value="NZ_JACHMN010000001.1"/>
</dbReference>
<feature type="domain" description="AAA+ ATPase" evidence="2">
    <location>
        <begin position="64"/>
        <end position="246"/>
    </location>
</feature>
<dbReference type="InterPro" id="IPR003593">
    <property type="entry name" value="AAA+_ATPase"/>
</dbReference>